<reference evidence="2" key="1">
    <citation type="submission" date="2017-03" db="EMBL/GenBank/DDBJ databases">
        <title>Genomes of endolithic fungi from Antarctica.</title>
        <authorList>
            <person name="Coleine C."/>
            <person name="Masonjones S."/>
            <person name="Stajich J.E."/>
        </authorList>
    </citation>
    <scope>NUCLEOTIDE SEQUENCE [LARGE SCALE GENOMIC DNA]</scope>
    <source>
        <strain evidence="2">CCFEE 5527</strain>
    </source>
</reference>
<dbReference type="AlphaFoldDB" id="A0A1V8SBQ2"/>
<keyword evidence="2" id="KW-1185">Reference proteome</keyword>
<name>A0A1V8SBQ2_9PEZI</name>
<dbReference type="InParanoid" id="A0A1V8SBQ2"/>
<organism evidence="1 2">
    <name type="scientific">Cryoendolithus antarcticus</name>
    <dbReference type="NCBI Taxonomy" id="1507870"/>
    <lineage>
        <taxon>Eukaryota</taxon>
        <taxon>Fungi</taxon>
        <taxon>Dikarya</taxon>
        <taxon>Ascomycota</taxon>
        <taxon>Pezizomycotina</taxon>
        <taxon>Dothideomycetes</taxon>
        <taxon>Dothideomycetidae</taxon>
        <taxon>Cladosporiales</taxon>
        <taxon>Cladosporiaceae</taxon>
        <taxon>Cryoendolithus</taxon>
    </lineage>
</organism>
<dbReference type="EMBL" id="NAJO01000065">
    <property type="protein sequence ID" value="OQN96503.1"/>
    <property type="molecule type" value="Genomic_DNA"/>
</dbReference>
<protein>
    <submittedName>
        <fullName evidence="1">Uncharacterized protein</fullName>
    </submittedName>
</protein>
<evidence type="ECO:0000313" key="1">
    <source>
        <dbReference type="EMBL" id="OQN96503.1"/>
    </source>
</evidence>
<sequence length="170" mass="18706">MVPSVRGRAKLVDLMAKYEPIPLTPEHIQEIKENTAGVEANMFPVMASGEIAMRAVLSSEEWRFFLQHEAVVSAAMRNKGKLPDNIETTENRKKIEDLAKHFLDRMKITRAVADVVQIFIEGYAGKPQEQRRFRNANAAVLIVSAKLTKALGEGAGQSADCGTKQQGAVA</sequence>
<dbReference type="Proteomes" id="UP000192596">
    <property type="component" value="Unassembled WGS sequence"/>
</dbReference>
<proteinExistence type="predicted"/>
<accession>A0A1V8SBQ2</accession>
<gene>
    <name evidence="1" type="ORF">B0A48_17076</name>
</gene>
<comment type="caution">
    <text evidence="1">The sequence shown here is derived from an EMBL/GenBank/DDBJ whole genome shotgun (WGS) entry which is preliminary data.</text>
</comment>
<evidence type="ECO:0000313" key="2">
    <source>
        <dbReference type="Proteomes" id="UP000192596"/>
    </source>
</evidence>